<organism evidence="2 3">
    <name type="scientific">Streptomyces venezuelae</name>
    <dbReference type="NCBI Taxonomy" id="54571"/>
    <lineage>
        <taxon>Bacteria</taxon>
        <taxon>Bacillati</taxon>
        <taxon>Actinomycetota</taxon>
        <taxon>Actinomycetes</taxon>
        <taxon>Kitasatosporales</taxon>
        <taxon>Streptomycetaceae</taxon>
        <taxon>Streptomyces</taxon>
    </lineage>
</organism>
<feature type="domain" description="Transposase IS204/IS1001/IS1096/IS1165 DDE" evidence="1">
    <location>
        <begin position="24"/>
        <end position="68"/>
    </location>
</feature>
<evidence type="ECO:0000259" key="1">
    <source>
        <dbReference type="Pfam" id="PF01610"/>
    </source>
</evidence>
<dbReference type="InterPro" id="IPR047951">
    <property type="entry name" value="Transpos_ISL3"/>
</dbReference>
<dbReference type="PANTHER" id="PTHR33498">
    <property type="entry name" value="TRANSPOSASE FOR INSERTION SEQUENCE ELEMENT IS1557"/>
    <property type="match status" value="1"/>
</dbReference>
<protein>
    <recommendedName>
        <fullName evidence="1">Transposase IS204/IS1001/IS1096/IS1165 DDE domain-containing protein</fullName>
    </recommendedName>
</protein>
<accession>A0A5P2B1A9</accession>
<name>A0A5P2B1A9_STRVZ</name>
<dbReference type="Pfam" id="PF01610">
    <property type="entry name" value="DDE_Tnp_ISL3"/>
    <property type="match status" value="1"/>
</dbReference>
<gene>
    <name evidence="2" type="ORF">DEJ46_38670</name>
</gene>
<dbReference type="InterPro" id="IPR002560">
    <property type="entry name" value="Transposase_DDE"/>
</dbReference>
<proteinExistence type="predicted"/>
<reference evidence="2 3" key="1">
    <citation type="submission" date="2018-05" db="EMBL/GenBank/DDBJ databases">
        <title>Streptomyces venezuelae.</title>
        <authorList>
            <person name="Kim W."/>
            <person name="Lee N."/>
            <person name="Cho B.-K."/>
        </authorList>
    </citation>
    <scope>NUCLEOTIDE SEQUENCE [LARGE SCALE GENOMIC DNA]</scope>
    <source>
        <strain evidence="2 3">ATCC 15068</strain>
    </source>
</reference>
<sequence>MQDALDCWSYWSLRRCRNGPPRVLGVDEFTFRKGHTYGTILVDPKASPVVDVLPGRTSETFATWLRDHPGAEIICRDGPRPTRER</sequence>
<evidence type="ECO:0000313" key="3">
    <source>
        <dbReference type="Proteomes" id="UP000324106"/>
    </source>
</evidence>
<dbReference type="PANTHER" id="PTHR33498:SF1">
    <property type="entry name" value="TRANSPOSASE FOR INSERTION SEQUENCE ELEMENT IS1557"/>
    <property type="match status" value="1"/>
</dbReference>
<dbReference type="EMBL" id="CP029194">
    <property type="protein sequence ID" value="QES24284.1"/>
    <property type="molecule type" value="Genomic_DNA"/>
</dbReference>
<dbReference type="AlphaFoldDB" id="A0A5P2B1A9"/>
<dbReference type="RefSeq" id="WP_150275173.1">
    <property type="nucleotide sequence ID" value="NZ_CP029194.1"/>
</dbReference>
<evidence type="ECO:0000313" key="2">
    <source>
        <dbReference type="EMBL" id="QES24284.1"/>
    </source>
</evidence>
<dbReference type="OrthoDB" id="3238779at2"/>
<dbReference type="Proteomes" id="UP000324106">
    <property type="component" value="Chromosome"/>
</dbReference>